<evidence type="ECO:0000256" key="4">
    <source>
        <dbReference type="ARBA" id="ARBA00022692"/>
    </source>
</evidence>
<evidence type="ECO:0000256" key="8">
    <source>
        <dbReference type="ARBA" id="ARBA00023136"/>
    </source>
</evidence>
<dbReference type="EMBL" id="JABXXQ010000307">
    <property type="protein sequence ID" value="NVN31191.1"/>
    <property type="molecule type" value="Genomic_DNA"/>
</dbReference>
<organism evidence="10 11">
    <name type="scientific">Endobacter medicaginis</name>
    <dbReference type="NCBI Taxonomy" id="1181271"/>
    <lineage>
        <taxon>Bacteria</taxon>
        <taxon>Pseudomonadati</taxon>
        <taxon>Pseudomonadota</taxon>
        <taxon>Alphaproteobacteria</taxon>
        <taxon>Acetobacterales</taxon>
        <taxon>Acetobacteraceae</taxon>
        <taxon>Endobacter</taxon>
    </lineage>
</organism>
<accession>A0A850NN46</accession>
<evidence type="ECO:0000256" key="7">
    <source>
        <dbReference type="ARBA" id="ARBA00023010"/>
    </source>
</evidence>
<evidence type="ECO:0000256" key="2">
    <source>
        <dbReference type="ARBA" id="ARBA00022448"/>
    </source>
</evidence>
<dbReference type="GO" id="GO:0005886">
    <property type="term" value="C:plasma membrane"/>
    <property type="evidence" value="ECO:0007669"/>
    <property type="project" value="UniProtKB-SubCell"/>
</dbReference>
<keyword evidence="4 9" id="KW-0812">Transmembrane</keyword>
<comment type="caution">
    <text evidence="10">The sequence shown here is derived from an EMBL/GenBank/DDBJ whole genome shotgun (WGS) entry which is preliminary data.</text>
</comment>
<dbReference type="PANTHER" id="PTHR33910:SF1">
    <property type="entry name" value="PROTEIN TRANSLOCASE SUBUNIT SECE"/>
    <property type="match status" value="1"/>
</dbReference>
<dbReference type="InterPro" id="IPR038379">
    <property type="entry name" value="SecE_sf"/>
</dbReference>
<evidence type="ECO:0000256" key="9">
    <source>
        <dbReference type="HAMAP-Rule" id="MF_00422"/>
    </source>
</evidence>
<dbReference type="AlphaFoldDB" id="A0A850NN46"/>
<dbReference type="GO" id="GO:0043952">
    <property type="term" value="P:protein transport by the Sec complex"/>
    <property type="evidence" value="ECO:0007669"/>
    <property type="project" value="UniProtKB-UniRule"/>
</dbReference>
<keyword evidence="3 9" id="KW-1003">Cell membrane</keyword>
<evidence type="ECO:0000256" key="6">
    <source>
        <dbReference type="ARBA" id="ARBA00022989"/>
    </source>
</evidence>
<keyword evidence="5 9" id="KW-0653">Protein transport</keyword>
<dbReference type="GO" id="GO:0009306">
    <property type="term" value="P:protein secretion"/>
    <property type="evidence" value="ECO:0007669"/>
    <property type="project" value="UniProtKB-UniRule"/>
</dbReference>
<evidence type="ECO:0000313" key="11">
    <source>
        <dbReference type="Proteomes" id="UP000565205"/>
    </source>
</evidence>
<dbReference type="RefSeq" id="WP_176625329.1">
    <property type="nucleotide sequence ID" value="NZ_JABXXQ010000307.1"/>
</dbReference>
<dbReference type="GO" id="GO:0008320">
    <property type="term" value="F:protein transmembrane transporter activity"/>
    <property type="evidence" value="ECO:0007669"/>
    <property type="project" value="UniProtKB-UniRule"/>
</dbReference>
<dbReference type="PANTHER" id="PTHR33910">
    <property type="entry name" value="PROTEIN TRANSLOCASE SUBUNIT SECE"/>
    <property type="match status" value="1"/>
</dbReference>
<name>A0A850NN46_9PROT</name>
<dbReference type="GO" id="GO:0065002">
    <property type="term" value="P:intracellular protein transmembrane transport"/>
    <property type="evidence" value="ECO:0007669"/>
    <property type="project" value="UniProtKB-UniRule"/>
</dbReference>
<comment type="function">
    <text evidence="9">Essential subunit of the Sec protein translocation channel SecYEG. Clamps together the 2 halves of SecY. May contact the channel plug during translocation.</text>
</comment>
<dbReference type="GO" id="GO:0006605">
    <property type="term" value="P:protein targeting"/>
    <property type="evidence" value="ECO:0007669"/>
    <property type="project" value="UniProtKB-UniRule"/>
</dbReference>
<sequence>MAVSPMKFLADVRAEAQRVTWPTRRETLITTGLVLAMAALTAAFFFIVDQLIGIAVRSLFGLGG</sequence>
<evidence type="ECO:0000256" key="1">
    <source>
        <dbReference type="ARBA" id="ARBA00004370"/>
    </source>
</evidence>
<feature type="transmembrane region" description="Helical" evidence="9">
    <location>
        <begin position="28"/>
        <end position="48"/>
    </location>
</feature>
<gene>
    <name evidence="9 10" type="primary">secE</name>
    <name evidence="10" type="ORF">HUK83_12705</name>
</gene>
<proteinExistence type="inferred from homology"/>
<dbReference type="InterPro" id="IPR001901">
    <property type="entry name" value="Translocase_SecE/Sec61-g"/>
</dbReference>
<keyword evidence="8 9" id="KW-0472">Membrane</keyword>
<comment type="subcellular location">
    <subcellularLocation>
        <location evidence="9">Cell membrane</location>
        <topology evidence="9">Single-pass membrane protein</topology>
    </subcellularLocation>
    <subcellularLocation>
        <location evidence="1">Membrane</location>
    </subcellularLocation>
</comment>
<comment type="similarity">
    <text evidence="9">Belongs to the SecE/SEC61-gamma family.</text>
</comment>
<dbReference type="PROSITE" id="PS01067">
    <property type="entry name" value="SECE_SEC61G"/>
    <property type="match status" value="1"/>
</dbReference>
<dbReference type="NCBIfam" id="TIGR00964">
    <property type="entry name" value="secE_bact"/>
    <property type="match status" value="1"/>
</dbReference>
<keyword evidence="2 9" id="KW-0813">Transport</keyword>
<protein>
    <recommendedName>
        <fullName evidence="9">Protein translocase subunit SecE</fullName>
    </recommendedName>
</protein>
<evidence type="ECO:0000313" key="10">
    <source>
        <dbReference type="EMBL" id="NVN31191.1"/>
    </source>
</evidence>
<dbReference type="HAMAP" id="MF_00422">
    <property type="entry name" value="SecE"/>
    <property type="match status" value="1"/>
</dbReference>
<reference evidence="10 11" key="1">
    <citation type="submission" date="2020-06" db="EMBL/GenBank/DDBJ databases">
        <title>Description of novel acetic acid bacteria.</title>
        <authorList>
            <person name="Sombolestani A."/>
        </authorList>
    </citation>
    <scope>NUCLEOTIDE SEQUENCE [LARGE SCALE GENOMIC DNA]</scope>
    <source>
        <strain evidence="10 11">LMG 26838</strain>
    </source>
</reference>
<evidence type="ECO:0000256" key="3">
    <source>
        <dbReference type="ARBA" id="ARBA00022475"/>
    </source>
</evidence>
<dbReference type="Pfam" id="PF00584">
    <property type="entry name" value="SecE"/>
    <property type="match status" value="1"/>
</dbReference>
<comment type="subunit">
    <text evidence="9">Component of the Sec protein translocase complex. Heterotrimer consisting of SecY, SecE and SecG subunits. The heterotrimers can form oligomers, although 1 heterotrimer is thought to be able to translocate proteins. Interacts with the ribosome. Interacts with SecDF, and other proteins may be involved. Interacts with SecA.</text>
</comment>
<dbReference type="InterPro" id="IPR005807">
    <property type="entry name" value="SecE_bac"/>
</dbReference>
<keyword evidence="6 9" id="KW-1133">Transmembrane helix</keyword>
<dbReference type="Gene3D" id="1.20.5.1030">
    <property type="entry name" value="Preprotein translocase secy subunit"/>
    <property type="match status" value="1"/>
</dbReference>
<dbReference type="Proteomes" id="UP000565205">
    <property type="component" value="Unassembled WGS sequence"/>
</dbReference>
<evidence type="ECO:0000256" key="5">
    <source>
        <dbReference type="ARBA" id="ARBA00022927"/>
    </source>
</evidence>
<keyword evidence="7 9" id="KW-0811">Translocation</keyword>